<dbReference type="SMART" id="SM00644">
    <property type="entry name" value="Ami_2"/>
    <property type="match status" value="1"/>
</dbReference>
<evidence type="ECO:0000256" key="5">
    <source>
        <dbReference type="SAM" id="SignalP"/>
    </source>
</evidence>
<dbReference type="PANTHER" id="PTHR30417">
    <property type="entry name" value="N-ACETYLMURAMOYL-L-ALANINE AMIDASE AMID"/>
    <property type="match status" value="1"/>
</dbReference>
<feature type="signal peptide" evidence="5">
    <location>
        <begin position="1"/>
        <end position="22"/>
    </location>
</feature>
<dbReference type="EC" id="3.5.1.28" evidence="2"/>
<keyword evidence="4" id="KW-0961">Cell wall biogenesis/degradation</keyword>
<feature type="chain" id="PRO_5001717579" description="N-acetylmuramoyl-L-alanine amidase" evidence="5">
    <location>
        <begin position="23"/>
        <end position="221"/>
    </location>
</feature>
<name>A0A077EC60_9FLAO</name>
<dbReference type="InterPro" id="IPR002502">
    <property type="entry name" value="Amidase_domain"/>
</dbReference>
<dbReference type="GO" id="GO:0008745">
    <property type="term" value="F:N-acetylmuramoyl-L-alanine amidase activity"/>
    <property type="evidence" value="ECO:0007669"/>
    <property type="project" value="UniProtKB-EC"/>
</dbReference>
<dbReference type="GO" id="GO:0071555">
    <property type="term" value="P:cell wall organization"/>
    <property type="evidence" value="ECO:0007669"/>
    <property type="project" value="UniProtKB-KW"/>
</dbReference>
<comment type="catalytic activity">
    <reaction evidence="1">
        <text>Hydrolyzes the link between N-acetylmuramoyl residues and L-amino acid residues in certain cell-wall glycopeptides.</text>
        <dbReference type="EC" id="3.5.1.28"/>
    </reaction>
</comment>
<dbReference type="HOGENOM" id="CLU_101772_0_0_10"/>
<keyword evidence="5" id="KW-0732">Signal</keyword>
<evidence type="ECO:0000313" key="8">
    <source>
        <dbReference type="Proteomes" id="UP000028933"/>
    </source>
</evidence>
<protein>
    <recommendedName>
        <fullName evidence="2">N-acetylmuramoyl-L-alanine amidase</fullName>
        <ecNumber evidence="2">3.5.1.28</ecNumber>
    </recommendedName>
</protein>
<dbReference type="GO" id="GO:0009253">
    <property type="term" value="P:peptidoglycan catabolic process"/>
    <property type="evidence" value="ECO:0007669"/>
    <property type="project" value="InterPro"/>
</dbReference>
<dbReference type="SUPFAM" id="SSF55846">
    <property type="entry name" value="N-acetylmuramoyl-L-alanine amidase-like"/>
    <property type="match status" value="1"/>
</dbReference>
<dbReference type="Pfam" id="PF01510">
    <property type="entry name" value="Amidase_2"/>
    <property type="match status" value="1"/>
</dbReference>
<dbReference type="STRING" id="1338011.BD94_1326"/>
<gene>
    <name evidence="7" type="ORF">BD94_1326</name>
</gene>
<keyword evidence="3" id="KW-0378">Hydrolase</keyword>
<evidence type="ECO:0000256" key="2">
    <source>
        <dbReference type="ARBA" id="ARBA00011901"/>
    </source>
</evidence>
<feature type="domain" description="N-acetylmuramoyl-L-alanine amidase" evidence="6">
    <location>
        <begin position="52"/>
        <end position="201"/>
    </location>
</feature>
<dbReference type="eggNOG" id="COG3023">
    <property type="taxonomic scope" value="Bacteria"/>
</dbReference>
<dbReference type="EMBL" id="CP007547">
    <property type="protein sequence ID" value="AIL45101.1"/>
    <property type="molecule type" value="Genomic_DNA"/>
</dbReference>
<reference evidence="7" key="1">
    <citation type="journal article" date="2013" name="Lancet">
        <title>First case of E anophelis outbreak in an intensive-care unit.</title>
        <authorList>
            <person name="Teo J."/>
            <person name="Tan S.Y."/>
            <person name="Tay M."/>
            <person name="Ding Y."/>
            <person name="Kjelleberg S."/>
            <person name="Givskov M."/>
            <person name="Lin R.T."/>
            <person name="Yang L."/>
        </authorList>
    </citation>
    <scope>NUCLEOTIDE SEQUENCE [LARGE SCALE GENOMIC DNA]</scope>
    <source>
        <strain evidence="7">NUHP1</strain>
    </source>
</reference>
<dbReference type="Proteomes" id="UP000028933">
    <property type="component" value="Chromosome"/>
</dbReference>
<accession>A0A077EC60</accession>
<evidence type="ECO:0000259" key="6">
    <source>
        <dbReference type="SMART" id="SM00644"/>
    </source>
</evidence>
<dbReference type="Gene3D" id="3.40.80.10">
    <property type="entry name" value="Peptidoglycan recognition protein-like"/>
    <property type="match status" value="1"/>
</dbReference>
<organism evidence="7 8">
    <name type="scientific">Elizabethkingia anophelis NUHP1</name>
    <dbReference type="NCBI Taxonomy" id="1338011"/>
    <lineage>
        <taxon>Bacteria</taxon>
        <taxon>Pseudomonadati</taxon>
        <taxon>Bacteroidota</taxon>
        <taxon>Flavobacteriia</taxon>
        <taxon>Flavobacteriales</taxon>
        <taxon>Weeksellaceae</taxon>
        <taxon>Elizabethkingia</taxon>
    </lineage>
</organism>
<dbReference type="InterPro" id="IPR051206">
    <property type="entry name" value="NAMLAA_amidase_2"/>
</dbReference>
<sequence length="221" mass="25598">MKRMKYLKLIGILLLFSAKLKAQTDAINIIQRPIEFNQERIDLSLDYMRTHYGIVQKTPTINPLMIVLHYTEVGTLEHNIRYFNNTYLNGRKNLSRESALNVSSQFIIDRDGSIYQLMPPTQFARHTIGLNYCAIGIENIGGSKQPLTEAQAEANAKLIRYLTKKYAIQYLIGHSEYCEFRNSSLWKEKNPNYFTEKYDPGAGFMQKVRTKIRDLHLKSAP</sequence>
<evidence type="ECO:0000256" key="4">
    <source>
        <dbReference type="ARBA" id="ARBA00023316"/>
    </source>
</evidence>
<dbReference type="KEGG" id="eao:BD94_1326"/>
<dbReference type="PANTHER" id="PTHR30417:SF1">
    <property type="entry name" value="N-ACETYLMURAMOYL-L-ALANINE AMIDASE AMID"/>
    <property type="match status" value="1"/>
</dbReference>
<dbReference type="GO" id="GO:0009254">
    <property type="term" value="P:peptidoglycan turnover"/>
    <property type="evidence" value="ECO:0007669"/>
    <property type="project" value="TreeGrafter"/>
</dbReference>
<evidence type="ECO:0000313" key="7">
    <source>
        <dbReference type="EMBL" id="AIL45101.1"/>
    </source>
</evidence>
<proteinExistence type="predicted"/>
<evidence type="ECO:0000256" key="1">
    <source>
        <dbReference type="ARBA" id="ARBA00001561"/>
    </source>
</evidence>
<dbReference type="CDD" id="cd06583">
    <property type="entry name" value="PGRP"/>
    <property type="match status" value="1"/>
</dbReference>
<reference evidence="7" key="2">
    <citation type="journal article" date="2015" name="Genome Biol. Evol.">
        <title>Complete Genome Sequence and Transcriptomic Analysis of the Novel Pathogen Elizabethkingia anophelis in Response to Oxidative Stress.</title>
        <authorList>
            <person name="Li Y."/>
            <person name="Liu Y."/>
            <person name="Chew S.C."/>
            <person name="Tay M."/>
            <person name="Salido M.M."/>
            <person name="Teo J."/>
            <person name="Lauro F.M."/>
            <person name="Givskov M."/>
            <person name="Yang L."/>
        </authorList>
    </citation>
    <scope>NUCLEOTIDE SEQUENCE</scope>
    <source>
        <strain evidence="7">NUHP1</strain>
    </source>
</reference>
<dbReference type="InterPro" id="IPR036505">
    <property type="entry name" value="Amidase/PGRP_sf"/>
</dbReference>
<dbReference type="AlphaFoldDB" id="A0A077EC60"/>
<evidence type="ECO:0000256" key="3">
    <source>
        <dbReference type="ARBA" id="ARBA00022801"/>
    </source>
</evidence>